<keyword evidence="3" id="KW-0255">Endonuclease</keyword>
<dbReference type="Proteomes" id="UP000562352">
    <property type="component" value="Unassembled WGS sequence"/>
</dbReference>
<evidence type="ECO:0000259" key="2">
    <source>
        <dbReference type="Pfam" id="PF03372"/>
    </source>
</evidence>
<comment type="caution">
    <text evidence="3">The sequence shown here is derived from an EMBL/GenBank/DDBJ whole genome shotgun (WGS) entry which is preliminary data.</text>
</comment>
<dbReference type="AlphaFoldDB" id="A0A841CZ38"/>
<accession>A0A841CZ38</accession>
<feature type="transmembrane region" description="Helical" evidence="1">
    <location>
        <begin position="62"/>
        <end position="80"/>
    </location>
</feature>
<feature type="domain" description="Endonuclease/exonuclease/phosphatase" evidence="2">
    <location>
        <begin position="102"/>
        <end position="305"/>
    </location>
</feature>
<name>A0A841CZ38_PLAVE</name>
<evidence type="ECO:0000256" key="1">
    <source>
        <dbReference type="SAM" id="Phobius"/>
    </source>
</evidence>
<dbReference type="EMBL" id="JACHJJ010000002">
    <property type="protein sequence ID" value="MBB5961564.1"/>
    <property type="molecule type" value="Genomic_DNA"/>
</dbReference>
<dbReference type="InterPro" id="IPR036691">
    <property type="entry name" value="Endo/exonu/phosph_ase_sf"/>
</dbReference>
<keyword evidence="1" id="KW-1133">Transmembrane helix</keyword>
<protein>
    <submittedName>
        <fullName evidence="3">Endonuclease/exonuclease/phosphatase (EEP) superfamily protein YafD</fullName>
    </submittedName>
</protein>
<keyword evidence="4" id="KW-1185">Reference proteome</keyword>
<dbReference type="SUPFAM" id="SSF56219">
    <property type="entry name" value="DNase I-like"/>
    <property type="match status" value="1"/>
</dbReference>
<organism evidence="3 4">
    <name type="scientific">Planomonospora venezuelensis</name>
    <dbReference type="NCBI Taxonomy" id="1999"/>
    <lineage>
        <taxon>Bacteria</taxon>
        <taxon>Bacillati</taxon>
        <taxon>Actinomycetota</taxon>
        <taxon>Actinomycetes</taxon>
        <taxon>Streptosporangiales</taxon>
        <taxon>Streptosporangiaceae</taxon>
        <taxon>Planomonospora</taxon>
    </lineage>
</organism>
<keyword evidence="3" id="KW-0378">Hydrolase</keyword>
<dbReference type="InterPro" id="IPR005135">
    <property type="entry name" value="Endo/exonuclease/phosphatase"/>
</dbReference>
<keyword evidence="1" id="KW-0472">Membrane</keyword>
<reference evidence="3 4" key="1">
    <citation type="submission" date="2020-08" db="EMBL/GenBank/DDBJ databases">
        <title>Genomic Encyclopedia of Type Strains, Phase III (KMG-III): the genomes of soil and plant-associated and newly described type strains.</title>
        <authorList>
            <person name="Whitman W."/>
        </authorList>
    </citation>
    <scope>NUCLEOTIDE SEQUENCE [LARGE SCALE GENOMIC DNA]</scope>
    <source>
        <strain evidence="3 4">CECT 3303</strain>
    </source>
</reference>
<proteinExistence type="predicted"/>
<keyword evidence="3" id="KW-0540">Nuclease</keyword>
<feature type="transmembrane region" description="Helical" evidence="1">
    <location>
        <begin position="32"/>
        <end position="55"/>
    </location>
</feature>
<dbReference type="GO" id="GO:0004527">
    <property type="term" value="F:exonuclease activity"/>
    <property type="evidence" value="ECO:0007669"/>
    <property type="project" value="UniProtKB-KW"/>
</dbReference>
<gene>
    <name evidence="3" type="ORF">FHS22_000821</name>
</gene>
<dbReference type="RefSeq" id="WP_184938534.1">
    <property type="nucleotide sequence ID" value="NZ_BAAAWZ010000001.1"/>
</dbReference>
<sequence length="323" mass="34214">MIRTRWVSALVWLVLLPFAGWAVLRVGGWIPVWQWIALVAFTPYVAAASAVPLLMALGLRRWAAAAVALATSVALAAVVLPRHLTDGGAPPSGGQRLRVLAANLAVGAGDTAALMKLVRDLGPDVLTLQELTPEARDRLDGAGLRTLMPHVVDRAKSGVGGSGIYSRHPVSERPIIELGTFRQARGVISHPSGHEVEVVSVHPCAPNYTRKIPCWNEGLEALPEAGGHLKVLAGDFNATLDHPPVRALLDSGYHDAADVTGQGLTPTWPQHGWEPVPGVTIDHVLADSRMPVHAFSVHPLPDTDHRPVFAELGLPPAAGSQAA</sequence>
<dbReference type="Gene3D" id="3.60.10.10">
    <property type="entry name" value="Endonuclease/exonuclease/phosphatase"/>
    <property type="match status" value="1"/>
</dbReference>
<dbReference type="GO" id="GO:0004519">
    <property type="term" value="F:endonuclease activity"/>
    <property type="evidence" value="ECO:0007669"/>
    <property type="project" value="UniProtKB-KW"/>
</dbReference>
<evidence type="ECO:0000313" key="3">
    <source>
        <dbReference type="EMBL" id="MBB5961564.1"/>
    </source>
</evidence>
<dbReference type="Pfam" id="PF03372">
    <property type="entry name" value="Exo_endo_phos"/>
    <property type="match status" value="1"/>
</dbReference>
<evidence type="ECO:0000313" key="4">
    <source>
        <dbReference type="Proteomes" id="UP000562352"/>
    </source>
</evidence>
<keyword evidence="1" id="KW-0812">Transmembrane</keyword>
<keyword evidence="3" id="KW-0269">Exonuclease</keyword>